<feature type="compositionally biased region" description="Basic and acidic residues" evidence="1">
    <location>
        <begin position="10"/>
        <end position="20"/>
    </location>
</feature>
<evidence type="ECO:0000313" key="4">
    <source>
        <dbReference type="Proteomes" id="UP000735302"/>
    </source>
</evidence>
<feature type="domain" description="Transposable element P transposase-like RNase H" evidence="2">
    <location>
        <begin position="63"/>
        <end position="140"/>
    </location>
</feature>
<dbReference type="EMBL" id="BLXT01001244">
    <property type="protein sequence ID" value="GFN83842.1"/>
    <property type="molecule type" value="Genomic_DNA"/>
</dbReference>
<organism evidence="3 4">
    <name type="scientific">Plakobranchus ocellatus</name>
    <dbReference type="NCBI Taxonomy" id="259542"/>
    <lineage>
        <taxon>Eukaryota</taxon>
        <taxon>Metazoa</taxon>
        <taxon>Spiralia</taxon>
        <taxon>Lophotrochozoa</taxon>
        <taxon>Mollusca</taxon>
        <taxon>Gastropoda</taxon>
        <taxon>Heterobranchia</taxon>
        <taxon>Euthyneura</taxon>
        <taxon>Panpulmonata</taxon>
        <taxon>Sacoglossa</taxon>
        <taxon>Placobranchoidea</taxon>
        <taxon>Plakobranchidae</taxon>
        <taxon>Plakobranchus</taxon>
    </lineage>
</organism>
<dbReference type="InterPro" id="IPR048365">
    <property type="entry name" value="TNP-like_RNaseH_N"/>
</dbReference>
<proteinExistence type="predicted"/>
<feature type="region of interest" description="Disordered" evidence="1">
    <location>
        <begin position="1"/>
        <end position="23"/>
    </location>
</feature>
<evidence type="ECO:0000259" key="2">
    <source>
        <dbReference type="Pfam" id="PF21787"/>
    </source>
</evidence>
<dbReference type="AlphaFoldDB" id="A0AAV3YNJ4"/>
<dbReference type="Proteomes" id="UP000735302">
    <property type="component" value="Unassembled WGS sequence"/>
</dbReference>
<evidence type="ECO:0000313" key="3">
    <source>
        <dbReference type="EMBL" id="GFN83842.1"/>
    </source>
</evidence>
<name>A0AAV3YNJ4_9GAST</name>
<accession>A0AAV3YNJ4</accession>
<comment type="caution">
    <text evidence="3">The sequence shown here is derived from an EMBL/GenBank/DDBJ whole genome shotgun (WGS) entry which is preliminary data.</text>
</comment>
<dbReference type="Pfam" id="PF21787">
    <property type="entry name" value="TNP-like_RNaseH_N"/>
    <property type="match status" value="1"/>
</dbReference>
<gene>
    <name evidence="3" type="ORF">PoB_001034800</name>
</gene>
<sequence>MKSTQRNKQHTWDERREHGATKTVSNPKTILTFPPLVLIYSKFCLTLNHETAWRSWYSGVDGDPAITCPAFEVLRLQAEKDEAAGKKTLCCLMLDEMSRKNVEFLNGRYHGFVDIGNAVVDDSMPLAKDALVLTSVAVNGL</sequence>
<evidence type="ECO:0000256" key="1">
    <source>
        <dbReference type="SAM" id="MobiDB-lite"/>
    </source>
</evidence>
<reference evidence="3 4" key="1">
    <citation type="journal article" date="2021" name="Elife">
        <title>Chloroplast acquisition without the gene transfer in kleptoplastic sea slugs, Plakobranchus ocellatus.</title>
        <authorList>
            <person name="Maeda T."/>
            <person name="Takahashi S."/>
            <person name="Yoshida T."/>
            <person name="Shimamura S."/>
            <person name="Takaki Y."/>
            <person name="Nagai Y."/>
            <person name="Toyoda A."/>
            <person name="Suzuki Y."/>
            <person name="Arimoto A."/>
            <person name="Ishii H."/>
            <person name="Satoh N."/>
            <person name="Nishiyama T."/>
            <person name="Hasebe M."/>
            <person name="Maruyama T."/>
            <person name="Minagawa J."/>
            <person name="Obokata J."/>
            <person name="Shigenobu S."/>
        </authorList>
    </citation>
    <scope>NUCLEOTIDE SEQUENCE [LARGE SCALE GENOMIC DNA]</scope>
</reference>
<protein>
    <submittedName>
        <fullName evidence="3">THAP domain-containing protein 9-like protein</fullName>
    </submittedName>
</protein>
<keyword evidence="4" id="KW-1185">Reference proteome</keyword>